<name>A0A0K2U1N6_LEPSM</name>
<accession>A0A0K2U1N6</accession>
<dbReference type="AlphaFoldDB" id="A0A0K2U1N6"/>
<dbReference type="EMBL" id="HACA01014205">
    <property type="protein sequence ID" value="CDW31566.1"/>
    <property type="molecule type" value="Transcribed_RNA"/>
</dbReference>
<proteinExistence type="predicted"/>
<protein>
    <submittedName>
        <fullName evidence="1">Uncharacterized protein</fullName>
    </submittedName>
</protein>
<evidence type="ECO:0000313" key="1">
    <source>
        <dbReference type="EMBL" id="CDW31566.1"/>
    </source>
</evidence>
<reference evidence="1" key="1">
    <citation type="submission" date="2014-05" db="EMBL/GenBank/DDBJ databases">
        <authorList>
            <person name="Chronopoulou M."/>
        </authorList>
    </citation>
    <scope>NUCLEOTIDE SEQUENCE</scope>
    <source>
        <tissue evidence="1">Whole organism</tissue>
    </source>
</reference>
<organism evidence="1">
    <name type="scientific">Lepeophtheirus salmonis</name>
    <name type="common">Salmon louse</name>
    <name type="synonym">Caligus salmonis</name>
    <dbReference type="NCBI Taxonomy" id="72036"/>
    <lineage>
        <taxon>Eukaryota</taxon>
        <taxon>Metazoa</taxon>
        <taxon>Ecdysozoa</taxon>
        <taxon>Arthropoda</taxon>
        <taxon>Crustacea</taxon>
        <taxon>Multicrustacea</taxon>
        <taxon>Hexanauplia</taxon>
        <taxon>Copepoda</taxon>
        <taxon>Siphonostomatoida</taxon>
        <taxon>Caligidae</taxon>
        <taxon>Lepeophtheirus</taxon>
    </lineage>
</organism>
<sequence length="29" mass="3486">MLNRCNTLLFTCSAMFMLRFERLLTTLVF</sequence>